<comment type="caution">
    <text evidence="24">The sequence shown here is derived from an EMBL/GenBank/DDBJ whole genome shotgun (WGS) entry which is preliminary data.</text>
</comment>
<feature type="binding site" evidence="19">
    <location>
        <position position="577"/>
    </location>
    <ligand>
        <name>Ca(2+)</name>
        <dbReference type="ChEBI" id="CHEBI:29108"/>
    </ligand>
</feature>
<evidence type="ECO:0000256" key="14">
    <source>
        <dbReference type="ARBA" id="ARBA00023295"/>
    </source>
</evidence>
<comment type="cofactor">
    <cofactor evidence="1 19">
        <name>Ca(2+)</name>
        <dbReference type="ChEBI" id="CHEBI:29108"/>
    </cofactor>
</comment>
<reference evidence="24" key="1">
    <citation type="submission" date="2021-04" db="EMBL/GenBank/DDBJ databases">
        <authorList>
            <consortium name="Molecular Ecology Group"/>
        </authorList>
    </citation>
    <scope>NUCLEOTIDE SEQUENCE</scope>
</reference>
<dbReference type="GO" id="GO:0005789">
    <property type="term" value="C:endoplasmic reticulum membrane"/>
    <property type="evidence" value="ECO:0007669"/>
    <property type="project" value="UniProtKB-SubCell"/>
</dbReference>
<dbReference type="PANTHER" id="PTHR11742">
    <property type="entry name" value="MANNOSYL-OLIGOSACCHARIDE ALPHA-1,2-MANNOSIDASE-RELATED"/>
    <property type="match status" value="1"/>
</dbReference>
<evidence type="ECO:0000256" key="17">
    <source>
        <dbReference type="ARBA" id="ARBA00053655"/>
    </source>
</evidence>
<comment type="similarity">
    <text evidence="4 21">Belongs to the glycosyl hydrolase 47 family.</text>
</comment>
<dbReference type="EMBL" id="CAJHNH020002773">
    <property type="protein sequence ID" value="CAG5127693.1"/>
    <property type="molecule type" value="Genomic_DNA"/>
</dbReference>
<comment type="catalytic activity">
    <reaction evidence="15">
        <text>N(4)-(alpha-D-Man-(1-&gt;2)-alpha-D-Man-(1-&gt;2)-alpha-D-Man-(1-&gt;3)-[alpha-D-Man-(1-&gt;3)-[alpha-D-Man-(1-&gt;2)-alpha-D-Man-(1-&gt;6)]-alpha-D-Man-(1-&gt;6)]-beta-D-Man-(1-&gt;4)-beta-D-GlcNAc-(1-&gt;4)-beta-D-GlcNAc)-L-asparaginyl-[protein] (N-glucan mannose isomer 8A1,2,3B1,3) + 3 H2O = N(4)-(alpha-D-Man-(1-&gt;3)-[alpha-D-Man-(1-&gt;3)-[alpha-D-Man-(1-&gt;6)]-alpha-D-Man-(1-&gt;6)]-beta-D-Man-(1-&gt;4)-beta-D-GlcNAc-(1-&gt;4)-beta-D-GlcNAc)-L-asparaginyl-[protein] (N-glucan mannose isomer 5A1,2) + 3 beta-D-mannose</text>
        <dbReference type="Rhea" id="RHEA:56028"/>
        <dbReference type="Rhea" id="RHEA-COMP:14358"/>
        <dbReference type="Rhea" id="RHEA-COMP:14367"/>
        <dbReference type="ChEBI" id="CHEBI:15377"/>
        <dbReference type="ChEBI" id="CHEBI:28563"/>
        <dbReference type="ChEBI" id="CHEBI:59087"/>
        <dbReference type="ChEBI" id="CHEBI:60628"/>
        <dbReference type="EC" id="3.2.1.113"/>
    </reaction>
</comment>
<evidence type="ECO:0000256" key="10">
    <source>
        <dbReference type="ARBA" id="ARBA00022968"/>
    </source>
</evidence>
<evidence type="ECO:0000256" key="22">
    <source>
        <dbReference type="SAM" id="MobiDB-lite"/>
    </source>
</evidence>
<dbReference type="InterPro" id="IPR036026">
    <property type="entry name" value="Seven-hairpin_glycosidases"/>
</dbReference>
<feature type="disulfide bond" evidence="20">
    <location>
        <begin position="418"/>
        <end position="447"/>
    </location>
</feature>
<keyword evidence="12 23" id="KW-0472">Membrane</keyword>
<keyword evidence="7 21" id="KW-0378">Hydrolase</keyword>
<feature type="compositionally biased region" description="Basic and acidic residues" evidence="22">
    <location>
        <begin position="73"/>
        <end position="93"/>
    </location>
</feature>
<keyword evidence="10" id="KW-0735">Signal-anchor</keyword>
<evidence type="ECO:0000256" key="7">
    <source>
        <dbReference type="ARBA" id="ARBA00022801"/>
    </source>
</evidence>
<feature type="active site" evidence="18">
    <location>
        <position position="353"/>
    </location>
</feature>
<evidence type="ECO:0000256" key="9">
    <source>
        <dbReference type="ARBA" id="ARBA00022837"/>
    </source>
</evidence>
<comment type="pathway">
    <text evidence="3">Protein modification; protein glycosylation.</text>
</comment>
<evidence type="ECO:0000256" key="20">
    <source>
        <dbReference type="PIRSR" id="PIRSR601382-3"/>
    </source>
</evidence>
<dbReference type="GO" id="GO:0004571">
    <property type="term" value="F:mannosyl-oligosaccharide 1,2-alpha-mannosidase activity"/>
    <property type="evidence" value="ECO:0007669"/>
    <property type="project" value="UniProtKB-EC"/>
</dbReference>
<dbReference type="InterPro" id="IPR012341">
    <property type="entry name" value="6hp_glycosidase-like_sf"/>
</dbReference>
<feature type="region of interest" description="Disordered" evidence="22">
    <location>
        <begin position="66"/>
        <end position="110"/>
    </location>
</feature>
<keyword evidence="9 19" id="KW-0106">Calcium</keyword>
<dbReference type="Proteomes" id="UP000678393">
    <property type="component" value="Unassembled WGS sequence"/>
</dbReference>
<evidence type="ECO:0000256" key="18">
    <source>
        <dbReference type="PIRSR" id="PIRSR601382-1"/>
    </source>
</evidence>
<evidence type="ECO:0000256" key="5">
    <source>
        <dbReference type="ARBA" id="ARBA00022692"/>
    </source>
</evidence>
<keyword evidence="8" id="KW-0256">Endoplasmic reticulum</keyword>
<dbReference type="GO" id="GO:0034976">
    <property type="term" value="P:response to endoplasmic reticulum stress"/>
    <property type="evidence" value="ECO:0007669"/>
    <property type="project" value="UniProtKB-ARBA"/>
</dbReference>
<feature type="active site" description="Proton donor" evidence="18">
    <location>
        <position position="461"/>
    </location>
</feature>
<evidence type="ECO:0000313" key="25">
    <source>
        <dbReference type="Proteomes" id="UP000678393"/>
    </source>
</evidence>
<evidence type="ECO:0000256" key="23">
    <source>
        <dbReference type="SAM" id="Phobius"/>
    </source>
</evidence>
<evidence type="ECO:0000256" key="16">
    <source>
        <dbReference type="ARBA" id="ARBA00048605"/>
    </source>
</evidence>
<keyword evidence="13 20" id="KW-1015">Disulfide bond</keyword>
<dbReference type="SUPFAM" id="SSF48225">
    <property type="entry name" value="Seven-hairpin glycosidases"/>
    <property type="match status" value="1"/>
</dbReference>
<evidence type="ECO:0000256" key="19">
    <source>
        <dbReference type="PIRSR" id="PIRSR601382-2"/>
    </source>
</evidence>
<evidence type="ECO:0000256" key="1">
    <source>
        <dbReference type="ARBA" id="ARBA00001913"/>
    </source>
</evidence>
<comment type="function">
    <text evidence="17">Involved in glycoprotein quality control targeting of misfolded glycoproteins for degradation. It primarily trims a single alpha-1,2-linked mannose residue from Man(9)GlcNAc(2) to produce Man(8)GlcNAc(2), but at high enzyme concentrations, as found in the ER quality control compartment (ERQC), it further trims the carbohydrates to Man(5-6)GlcNAc(2).</text>
</comment>
<name>A0A8S3ZE26_9EUPU</name>
<evidence type="ECO:0000256" key="2">
    <source>
        <dbReference type="ARBA" id="ARBA00004648"/>
    </source>
</evidence>
<dbReference type="InterPro" id="IPR001382">
    <property type="entry name" value="Glyco_hydro_47"/>
</dbReference>
<evidence type="ECO:0000256" key="12">
    <source>
        <dbReference type="ARBA" id="ARBA00023136"/>
    </source>
</evidence>
<dbReference type="GO" id="GO:0005975">
    <property type="term" value="P:carbohydrate metabolic process"/>
    <property type="evidence" value="ECO:0007669"/>
    <property type="project" value="InterPro"/>
</dbReference>
<keyword evidence="14 21" id="KW-0326">Glycosidase</keyword>
<gene>
    <name evidence="24" type="ORF">CUNI_LOCUS13251</name>
</gene>
<comment type="catalytic activity">
    <reaction evidence="16">
        <text>N(4)-(alpha-D-Man-(1-&gt;2)-alpha-D-Man-(1-&gt;2)-alpha-D-Man-(1-&gt;3)-[alpha-D-Man-(1-&gt;2)-alpha-D-Man-(1-&gt;3)-[alpha-D-Man-(1-&gt;2)-alpha-D-Man-(1-&gt;6)]-alpha-D-Man-(1-&gt;6)]-beta-D-Man-(1-&gt;4)-beta-D-GlcNAc-(1-&gt;4)-beta-D-GlcNAc)-L-asparaginyl-[protein] (N-glucan mannose isomer 9A1,2,3B1,2,3) + 4 H2O = N(4)-(alpha-D-Man-(1-&gt;3)-[alpha-D-Man-(1-&gt;3)-[alpha-D-Man-(1-&gt;6)]-alpha-D-Man-(1-&gt;6)]-beta-D-Man-(1-&gt;4)-beta-D-GlcNAc-(1-&gt;4)-beta-D-GlcNAc)-L-asparaginyl-[protein] (N-glucan mannose isomer 5A1,2) + 4 beta-D-mannose</text>
        <dbReference type="Rhea" id="RHEA:56008"/>
        <dbReference type="Rhea" id="RHEA-COMP:14356"/>
        <dbReference type="Rhea" id="RHEA-COMP:14367"/>
        <dbReference type="ChEBI" id="CHEBI:15377"/>
        <dbReference type="ChEBI" id="CHEBI:28563"/>
        <dbReference type="ChEBI" id="CHEBI:59087"/>
        <dbReference type="ChEBI" id="CHEBI:139493"/>
        <dbReference type="EC" id="3.2.1.113"/>
    </reaction>
</comment>
<evidence type="ECO:0000256" key="3">
    <source>
        <dbReference type="ARBA" id="ARBA00004922"/>
    </source>
</evidence>
<dbReference type="InterPro" id="IPR050749">
    <property type="entry name" value="Glycosyl_Hydrolase_47"/>
</dbReference>
<evidence type="ECO:0000256" key="15">
    <source>
        <dbReference type="ARBA" id="ARBA00047669"/>
    </source>
</evidence>
<keyword evidence="5 23" id="KW-0812">Transmembrane</keyword>
<evidence type="ECO:0000256" key="6">
    <source>
        <dbReference type="ARBA" id="ARBA00022723"/>
    </source>
</evidence>
<feature type="compositionally biased region" description="Basic and acidic residues" evidence="22">
    <location>
        <begin position="100"/>
        <end position="110"/>
    </location>
</feature>
<dbReference type="AlphaFoldDB" id="A0A8S3ZE26"/>
<proteinExistence type="inferred from homology"/>
<dbReference type="EC" id="3.2.1.-" evidence="21"/>
<comment type="subcellular location">
    <subcellularLocation>
        <location evidence="2">Endoplasmic reticulum membrane</location>
        <topology evidence="2">Single-pass type II membrane protein</topology>
    </subcellularLocation>
</comment>
<keyword evidence="6 19" id="KW-0479">Metal-binding</keyword>
<organism evidence="24 25">
    <name type="scientific">Candidula unifasciata</name>
    <dbReference type="NCBI Taxonomy" id="100452"/>
    <lineage>
        <taxon>Eukaryota</taxon>
        <taxon>Metazoa</taxon>
        <taxon>Spiralia</taxon>
        <taxon>Lophotrochozoa</taxon>
        <taxon>Mollusca</taxon>
        <taxon>Gastropoda</taxon>
        <taxon>Heterobranchia</taxon>
        <taxon>Euthyneura</taxon>
        <taxon>Panpulmonata</taxon>
        <taxon>Eupulmonata</taxon>
        <taxon>Stylommatophora</taxon>
        <taxon>Helicina</taxon>
        <taxon>Helicoidea</taxon>
        <taxon>Geomitridae</taxon>
        <taxon>Candidula</taxon>
    </lineage>
</organism>
<feature type="active site" evidence="18">
    <location>
        <position position="489"/>
    </location>
</feature>
<evidence type="ECO:0000256" key="13">
    <source>
        <dbReference type="ARBA" id="ARBA00023157"/>
    </source>
</evidence>
<dbReference type="Gene3D" id="1.50.10.10">
    <property type="match status" value="1"/>
</dbReference>
<feature type="transmembrane region" description="Helical" evidence="23">
    <location>
        <begin position="38"/>
        <end position="59"/>
    </location>
</feature>
<sequence>MSAFKRDVSISLGLFEETPPKKQSILRSWRRLSSLQRMVVGLLLLCTVIIAFFVLPGILNGESGSMNSSLNGSDRKAAPSGDTNDKDALDKNLPESQQDGSDKRGVDDQHKQVDQMVGPLDDHKYVSTYDFFNGQVQTDRQKQVVAAFKHAWAAYKKYAWGHDELHPISKSSSEWFGTGLTLVDSLDTMVIMGLKDEYEEAKQWVEQNLTFNVDRYVNLFEVTIRILGSLLATYHLTGDLVMKSKAVDLGDRLLPSFNPDSKIPYSDVNLAKGLARAPRWGPDSSTSEVTTIQLEFRDLTAITGNNKYASAVHEVSMHVHELPKTDGLVPIFINANSGDFRPASTITLGARGDSYYEYLLKQWIQSGRQLTVFKDDFAESVEGVRKWLLRKSEPSKLLFVGELLNGRNFSPKMDHLVCFYPGTLALAHHAGMSSEYLELAKELLNTCWETYNRMPTKLSPEITYFNLATGAGEDLIVKPLDAHNLLRPETLESMFYLYRFTGDQKYRDQAWQIFLAFEKHTKLADGYSSIHNVKDSRNPRYRDKMESFFLAETLKYLYLIFSDDPELISLDKYVFNSEGHPLPILQSD</sequence>
<protein>
    <recommendedName>
        <fullName evidence="21">alpha-1,2-Mannosidase</fullName>
        <ecNumber evidence="21">3.2.1.-</ecNumber>
    </recommendedName>
</protein>
<evidence type="ECO:0000256" key="4">
    <source>
        <dbReference type="ARBA" id="ARBA00007658"/>
    </source>
</evidence>
<dbReference type="PRINTS" id="PR00747">
    <property type="entry name" value="GLYHDRLASE47"/>
</dbReference>
<dbReference type="Pfam" id="PF01532">
    <property type="entry name" value="Glyco_hydro_47"/>
    <property type="match status" value="1"/>
</dbReference>
<dbReference type="GO" id="GO:0010498">
    <property type="term" value="P:proteasomal protein catabolic process"/>
    <property type="evidence" value="ECO:0007669"/>
    <property type="project" value="UniProtKB-ARBA"/>
</dbReference>
<dbReference type="PANTHER" id="PTHR11742:SF55">
    <property type="entry name" value="ENDOPLASMIC RETICULUM MANNOSYL-OLIGOSACCHARIDE 1,2-ALPHA-MANNOSIDASE"/>
    <property type="match status" value="1"/>
</dbReference>
<evidence type="ECO:0000313" key="24">
    <source>
        <dbReference type="EMBL" id="CAG5127693.1"/>
    </source>
</evidence>
<dbReference type="GO" id="GO:0005509">
    <property type="term" value="F:calcium ion binding"/>
    <property type="evidence" value="ECO:0007669"/>
    <property type="project" value="InterPro"/>
</dbReference>
<keyword evidence="25" id="KW-1185">Reference proteome</keyword>
<accession>A0A8S3ZE26</accession>
<dbReference type="FunFam" id="1.50.10.10:FF:000010">
    <property type="entry name" value="alpha-1,2-Mannosidase"/>
    <property type="match status" value="1"/>
</dbReference>
<evidence type="ECO:0000256" key="11">
    <source>
        <dbReference type="ARBA" id="ARBA00022989"/>
    </source>
</evidence>
<dbReference type="OrthoDB" id="8118055at2759"/>
<evidence type="ECO:0000256" key="21">
    <source>
        <dbReference type="RuleBase" id="RU361193"/>
    </source>
</evidence>
<evidence type="ECO:0000256" key="8">
    <source>
        <dbReference type="ARBA" id="ARBA00022824"/>
    </source>
</evidence>
<keyword evidence="11 23" id="KW-1133">Transmembrane helix</keyword>
<feature type="active site" description="Proton donor" evidence="18">
    <location>
        <position position="221"/>
    </location>
</feature>